<dbReference type="Proteomes" id="UP000326396">
    <property type="component" value="Linkage Group LG2"/>
</dbReference>
<protein>
    <recommendedName>
        <fullName evidence="1">Reverse transcriptase Ty1/copia-type domain-containing protein</fullName>
    </recommendedName>
</protein>
<feature type="domain" description="Reverse transcriptase Ty1/copia-type" evidence="1">
    <location>
        <begin position="2"/>
        <end position="182"/>
    </location>
</feature>
<evidence type="ECO:0000313" key="2">
    <source>
        <dbReference type="EMBL" id="KAD4586372.1"/>
    </source>
</evidence>
<name>A0A5N6NEU6_9ASTR</name>
<organism evidence="2 3">
    <name type="scientific">Mikania micrantha</name>
    <name type="common">bitter vine</name>
    <dbReference type="NCBI Taxonomy" id="192012"/>
    <lineage>
        <taxon>Eukaryota</taxon>
        <taxon>Viridiplantae</taxon>
        <taxon>Streptophyta</taxon>
        <taxon>Embryophyta</taxon>
        <taxon>Tracheophyta</taxon>
        <taxon>Spermatophyta</taxon>
        <taxon>Magnoliopsida</taxon>
        <taxon>eudicotyledons</taxon>
        <taxon>Gunneridae</taxon>
        <taxon>Pentapetalae</taxon>
        <taxon>asterids</taxon>
        <taxon>campanulids</taxon>
        <taxon>Asterales</taxon>
        <taxon>Asteraceae</taxon>
        <taxon>Asteroideae</taxon>
        <taxon>Heliantheae alliance</taxon>
        <taxon>Eupatorieae</taxon>
        <taxon>Mikania</taxon>
    </lineage>
</organism>
<dbReference type="OrthoDB" id="413760at2759"/>
<dbReference type="InterPro" id="IPR013103">
    <property type="entry name" value="RVT_2"/>
</dbReference>
<dbReference type="AlphaFoldDB" id="A0A5N6NEU6"/>
<evidence type="ECO:0000313" key="3">
    <source>
        <dbReference type="Proteomes" id="UP000326396"/>
    </source>
</evidence>
<evidence type="ECO:0000259" key="1">
    <source>
        <dbReference type="Pfam" id="PF07727"/>
    </source>
</evidence>
<dbReference type="CDD" id="cd09272">
    <property type="entry name" value="RNase_HI_RT_Ty1"/>
    <property type="match status" value="1"/>
</dbReference>
<dbReference type="PANTHER" id="PTHR11439:SF515">
    <property type="entry name" value="GAG-POL POLYPROTEIN"/>
    <property type="match status" value="1"/>
</dbReference>
<accession>A0A5N6NEU6</accession>
<dbReference type="EMBL" id="SZYD01000012">
    <property type="protein sequence ID" value="KAD4586372.1"/>
    <property type="molecule type" value="Genomic_DNA"/>
</dbReference>
<reference evidence="2 3" key="1">
    <citation type="submission" date="2019-05" db="EMBL/GenBank/DDBJ databases">
        <title>Mikania micrantha, genome provides insights into the molecular mechanism of rapid growth.</title>
        <authorList>
            <person name="Liu B."/>
        </authorList>
    </citation>
    <scope>NUCLEOTIDE SEQUENCE [LARGE SCALE GENOMIC DNA]</scope>
    <source>
        <strain evidence="2">NLD-2019</strain>
        <tissue evidence="2">Leaf</tissue>
    </source>
</reference>
<dbReference type="PANTHER" id="PTHR11439">
    <property type="entry name" value="GAG-POL-RELATED RETROTRANSPOSON"/>
    <property type="match status" value="1"/>
</dbReference>
<gene>
    <name evidence="2" type="ORF">E3N88_23973</name>
</gene>
<proteinExistence type="predicted"/>
<dbReference type="Pfam" id="PF07727">
    <property type="entry name" value="RVT_2"/>
    <property type="match status" value="1"/>
</dbReference>
<keyword evidence="3" id="KW-1185">Reference proteome</keyword>
<comment type="caution">
    <text evidence="2">The sequence shown here is derived from an EMBL/GenBank/DDBJ whole genome shotgun (WGS) entry which is preliminary data.</text>
</comment>
<dbReference type="SUPFAM" id="SSF56672">
    <property type="entry name" value="DNA/RNA polymerases"/>
    <property type="match status" value="1"/>
</dbReference>
<sequence>METIRLLLAIAVNEKWLVHHLDVKSAFLNGDLKEEVYVTQPIGFVIKGKEEKVYRLNKALYGLRQAPRAWNMRLDKTLKELGFARCPQEQAVYKVHKPNLMLIVGVYVDDLIVTGSSEKSIQEFKKKMMSIFEMSDLGMLSYYLGIEVTQKEDAILLTQQGYANKILEAAHLENCNSTQFPMDSKLQLTKDEHGKPVNATNYRRIVGSLRYLINTRPDLSYSVGVVSKFMQDPKECHLAAIKLILRYVKGTIGYGLKYSRGGDGRLVGYSDSSHGTDVEDRRSTTGLAFYYSGNLITWASQKQRTMALSSCEAEFMAATAVACQGLWLRNLVSDFLDVKAQKVQLLVDNESAIALMKNPIFHGRSKHIDTKYHFICECVEQDQVYVEHVSGEMQKADILTKALSRVKFAEMRKFIGVEELMKEVNIKGENVR</sequence>
<dbReference type="InterPro" id="IPR043502">
    <property type="entry name" value="DNA/RNA_pol_sf"/>
</dbReference>